<dbReference type="PRINTS" id="PR01840">
    <property type="entry name" value="TATCFAMILY"/>
</dbReference>
<dbReference type="PROSITE" id="PS01218">
    <property type="entry name" value="TATC"/>
    <property type="match status" value="1"/>
</dbReference>
<comment type="similarity">
    <text evidence="5">Belongs to the TatC family.</text>
</comment>
<comment type="subunit">
    <text evidence="5">The Tat system comprises two distinct complexes: a TatABC complex, containing multiple copies of TatA, TatB and TatC subunits, and a separate TatA complex, containing only TatA subunits. Substrates initially bind to the TatABC complex, which probably triggers association of the separate TatA complex to form the active translocon.</text>
</comment>
<evidence type="ECO:0000256" key="5">
    <source>
        <dbReference type="HAMAP-Rule" id="MF_00902"/>
    </source>
</evidence>
<feature type="transmembrane region" description="Helical" evidence="5">
    <location>
        <begin position="173"/>
        <end position="198"/>
    </location>
</feature>
<dbReference type="PANTHER" id="PTHR30371">
    <property type="entry name" value="SEC-INDEPENDENT PROTEIN TRANSLOCASE PROTEIN TATC"/>
    <property type="match status" value="1"/>
</dbReference>
<comment type="function">
    <text evidence="5">Part of the twin-arginine translocation (Tat) system that transports large folded proteins containing a characteristic twin-arginine motif in their signal peptide across membranes. Together with TatB, TatC is part of a receptor directly interacting with Tat signal peptides.</text>
</comment>
<dbReference type="Pfam" id="PF00902">
    <property type="entry name" value="TatC"/>
    <property type="match status" value="1"/>
</dbReference>
<dbReference type="NCBIfam" id="TIGR00945">
    <property type="entry name" value="tatC"/>
    <property type="match status" value="1"/>
</dbReference>
<dbReference type="HAMAP" id="MF_00902">
    <property type="entry name" value="TatC"/>
    <property type="match status" value="1"/>
</dbReference>
<dbReference type="Proteomes" id="UP000680116">
    <property type="component" value="Chromosome"/>
</dbReference>
<reference evidence="6 7" key="1">
    <citation type="submission" date="2021-04" db="EMBL/GenBank/DDBJ databases">
        <authorList>
            <person name="Rodrigo-Torres L."/>
            <person name="Arahal R. D."/>
            <person name="Lucena T."/>
        </authorList>
    </citation>
    <scope>NUCLEOTIDE SEQUENCE [LARGE SCALE GENOMIC DNA]</scope>
    <source>
        <strain evidence="6 7">CECT 30171</strain>
    </source>
</reference>
<feature type="transmembrane region" description="Helical" evidence="5">
    <location>
        <begin position="132"/>
        <end position="153"/>
    </location>
</feature>
<gene>
    <name evidence="5 6" type="primary">tatC</name>
    <name evidence="6" type="ORF">LYB30171_00116</name>
</gene>
<keyword evidence="2 5" id="KW-0812">Transmembrane</keyword>
<evidence type="ECO:0000256" key="2">
    <source>
        <dbReference type="ARBA" id="ARBA00022692"/>
    </source>
</evidence>
<sequence length="261" mass="28041">MTDHGHRDAAPDIDNGSDASAGPRLLDHLLELRARLLRAVAGLVLVTLVLLPFGNDLYAWLAQPLLAKLPAGGQLIAVEVASPFFAPVKLAFFTALMLTTPWLLYQAWAFVAPGLYQREKRLAMPLLASSVALFYAGCAFAYFLVLPAVFGFLVKVAPDGVAMMTDINAYLDFVLVLFLAFGASFELPVALVIATLLGWVTPAQLRESRGYAVVGIFIVAAVITPPDVISQLMLAIPMCLLYELGIVASRWLAPRGSAPTS</sequence>
<feature type="transmembrane region" description="Helical" evidence="5">
    <location>
        <begin position="210"/>
        <end position="226"/>
    </location>
</feature>
<evidence type="ECO:0000256" key="1">
    <source>
        <dbReference type="ARBA" id="ARBA00004141"/>
    </source>
</evidence>
<evidence type="ECO:0000256" key="3">
    <source>
        <dbReference type="ARBA" id="ARBA00022989"/>
    </source>
</evidence>
<keyword evidence="5" id="KW-0811">Translocation</keyword>
<keyword evidence="5" id="KW-0653">Protein transport</keyword>
<comment type="caution">
    <text evidence="5">Lacks conserved residue(s) required for the propagation of feature annotation.</text>
</comment>
<dbReference type="RefSeq" id="WP_215219156.1">
    <property type="nucleotide sequence ID" value="NZ_OU015430.1"/>
</dbReference>
<keyword evidence="5" id="KW-1003">Cell membrane</keyword>
<keyword evidence="7" id="KW-1185">Reference proteome</keyword>
<accession>A0ABM8UBW8</accession>
<evidence type="ECO:0000256" key="4">
    <source>
        <dbReference type="ARBA" id="ARBA00023136"/>
    </source>
</evidence>
<dbReference type="PANTHER" id="PTHR30371:SF0">
    <property type="entry name" value="SEC-INDEPENDENT PROTEIN TRANSLOCASE PROTEIN TATC, CHLOROPLASTIC-RELATED"/>
    <property type="match status" value="1"/>
</dbReference>
<protein>
    <recommendedName>
        <fullName evidence="5">Sec-independent protein translocase protein TatC</fullName>
    </recommendedName>
</protein>
<keyword evidence="4 5" id="KW-0472">Membrane</keyword>
<proteinExistence type="inferred from homology"/>
<dbReference type="InterPro" id="IPR002033">
    <property type="entry name" value="TatC"/>
</dbReference>
<keyword evidence="3 5" id="KW-1133">Transmembrane helix</keyword>
<organism evidence="6 7">
    <name type="scientific">Novilysobacter luteus</name>
    <dbReference type="NCBI Taxonomy" id="2822368"/>
    <lineage>
        <taxon>Bacteria</taxon>
        <taxon>Pseudomonadati</taxon>
        <taxon>Pseudomonadota</taxon>
        <taxon>Gammaproteobacteria</taxon>
        <taxon>Lysobacterales</taxon>
        <taxon>Lysobacteraceae</taxon>
        <taxon>Novilysobacter</taxon>
    </lineage>
</organism>
<keyword evidence="5" id="KW-0813">Transport</keyword>
<feature type="transmembrane region" description="Helical" evidence="5">
    <location>
        <begin position="36"/>
        <end position="54"/>
    </location>
</feature>
<evidence type="ECO:0000313" key="7">
    <source>
        <dbReference type="Proteomes" id="UP000680116"/>
    </source>
</evidence>
<comment type="subcellular location">
    <subcellularLocation>
        <location evidence="5">Cell membrane</location>
        <topology evidence="5">Multi-pass membrane protein</topology>
    </subcellularLocation>
    <subcellularLocation>
        <location evidence="1">Membrane</location>
        <topology evidence="1">Multi-pass membrane protein</topology>
    </subcellularLocation>
</comment>
<name>A0ABM8UBW8_9GAMM</name>
<evidence type="ECO:0000313" key="6">
    <source>
        <dbReference type="EMBL" id="CAG4967766.1"/>
    </source>
</evidence>
<dbReference type="InterPro" id="IPR019820">
    <property type="entry name" value="Sec-indep_translocase_CS"/>
</dbReference>
<feature type="transmembrane region" description="Helical" evidence="5">
    <location>
        <begin position="90"/>
        <end position="111"/>
    </location>
</feature>
<dbReference type="EMBL" id="OU015430">
    <property type="protein sequence ID" value="CAG4967766.1"/>
    <property type="molecule type" value="Genomic_DNA"/>
</dbReference>